<protein>
    <recommendedName>
        <fullName evidence="3">Clp R domain-containing protein</fullName>
    </recommendedName>
</protein>
<dbReference type="Gene3D" id="1.10.1780.10">
    <property type="entry name" value="Clp, N-terminal domain"/>
    <property type="match status" value="2"/>
</dbReference>
<proteinExistence type="predicted"/>
<dbReference type="AlphaFoldDB" id="A0A9X1NGS0"/>
<reference evidence="1" key="1">
    <citation type="submission" date="2021-11" db="EMBL/GenBank/DDBJ databases">
        <title>Streptomyces corallinus and Kineosporia corallina sp. nov., two new coral-derived marine actinobacteria.</title>
        <authorList>
            <person name="Buangrab K."/>
            <person name="Sutthacheep M."/>
            <person name="Yeemin T."/>
            <person name="Harunari E."/>
            <person name="Igarashi Y."/>
            <person name="Sripreechasak P."/>
            <person name="Kanchanasin P."/>
            <person name="Tanasupawat S."/>
            <person name="Phongsopitanun W."/>
        </authorList>
    </citation>
    <scope>NUCLEOTIDE SEQUENCE</scope>
    <source>
        <strain evidence="1">JCM 31032</strain>
    </source>
</reference>
<accession>A0A9X1NGS0</accession>
<comment type="caution">
    <text evidence="1">The sequence shown here is derived from an EMBL/GenBank/DDBJ whole genome shotgun (WGS) entry which is preliminary data.</text>
</comment>
<evidence type="ECO:0000313" key="2">
    <source>
        <dbReference type="Proteomes" id="UP001138997"/>
    </source>
</evidence>
<dbReference type="EMBL" id="JAJOMB010000009">
    <property type="protein sequence ID" value="MCD5312828.1"/>
    <property type="molecule type" value="Genomic_DNA"/>
</dbReference>
<dbReference type="InterPro" id="IPR036628">
    <property type="entry name" value="Clp_N_dom_sf"/>
</dbReference>
<keyword evidence="2" id="KW-1185">Reference proteome</keyword>
<dbReference type="Proteomes" id="UP001138997">
    <property type="component" value="Unassembled WGS sequence"/>
</dbReference>
<evidence type="ECO:0008006" key="3">
    <source>
        <dbReference type="Google" id="ProtNLM"/>
    </source>
</evidence>
<dbReference type="RefSeq" id="WP_231443448.1">
    <property type="nucleotide sequence ID" value="NZ_JAJOMB010000009.1"/>
</dbReference>
<name>A0A9X1NGS0_9ACTN</name>
<sequence length="328" mass="35865">MTTTPFPGSDGFTRVWFWAVLNTDEKDKNDVVGTQHLLRGMVHVAQIKAALEAYDLTEAVVARMVRDEVPETGLVPRILKGSVEPVNFSTAAAAALHRCQVQPALGGGEERSAVDVFLAILGDSQCRAVGILAECGVDIEELRESLREGRLPARRDPLPVDLHRTRDALLGRRSYRPQTRGVMGWLQRLALRISNEDYAAQPVFWVRLEADELARERGSRKIGSDDVLLALLTTYEVALAYPHLARSVQHKYRGGQALLAAGVDHARVRAAMASLDLGRDEVPLPTGMGDWPQDTGQVLERLAGVKGNRGARLLEALGVSQADLNVLC</sequence>
<evidence type="ECO:0000313" key="1">
    <source>
        <dbReference type="EMBL" id="MCD5312828.1"/>
    </source>
</evidence>
<organism evidence="1 2">
    <name type="scientific">Kineosporia babensis</name>
    <dbReference type="NCBI Taxonomy" id="499548"/>
    <lineage>
        <taxon>Bacteria</taxon>
        <taxon>Bacillati</taxon>
        <taxon>Actinomycetota</taxon>
        <taxon>Actinomycetes</taxon>
        <taxon>Kineosporiales</taxon>
        <taxon>Kineosporiaceae</taxon>
        <taxon>Kineosporia</taxon>
    </lineage>
</organism>
<gene>
    <name evidence="1" type="ORF">LR394_18125</name>
</gene>